<name>A0A177KA55_9MICO</name>
<dbReference type="RefSeq" id="WP_064002629.1">
    <property type="nucleotide sequence ID" value="NZ_LSTV01000002.1"/>
</dbReference>
<dbReference type="AlphaFoldDB" id="A0A177KA55"/>
<evidence type="ECO:0000313" key="3">
    <source>
        <dbReference type="Proteomes" id="UP000076998"/>
    </source>
</evidence>
<dbReference type="SUPFAM" id="SSF53067">
    <property type="entry name" value="Actin-like ATPase domain"/>
    <property type="match status" value="2"/>
</dbReference>
<dbReference type="Gene3D" id="3.30.420.40">
    <property type="match status" value="2"/>
</dbReference>
<reference evidence="2 3" key="1">
    <citation type="submission" date="2016-02" db="EMBL/GenBank/DDBJ databases">
        <authorList>
            <person name="Wen L."/>
            <person name="He K."/>
            <person name="Yang H."/>
        </authorList>
    </citation>
    <scope>NUCLEOTIDE SEQUENCE [LARGE SCALE GENOMIC DNA]</scope>
    <source>
        <strain evidence="2 3">CD11_3</strain>
    </source>
</reference>
<evidence type="ECO:0000259" key="1">
    <source>
        <dbReference type="Pfam" id="PF01869"/>
    </source>
</evidence>
<proteinExistence type="predicted"/>
<dbReference type="InterPro" id="IPR002731">
    <property type="entry name" value="ATPase_BadF"/>
</dbReference>
<comment type="caution">
    <text evidence="2">The sequence shown here is derived from an EMBL/GenBank/DDBJ whole genome shotgun (WGS) entry which is preliminary data.</text>
</comment>
<dbReference type="PANTHER" id="PTHR43190:SF3">
    <property type="entry name" value="N-ACETYL-D-GLUCOSAMINE KINASE"/>
    <property type="match status" value="1"/>
</dbReference>
<dbReference type="InterPro" id="IPR043129">
    <property type="entry name" value="ATPase_NBD"/>
</dbReference>
<dbReference type="OrthoDB" id="8701357at2"/>
<dbReference type="Pfam" id="PF01869">
    <property type="entry name" value="BcrAD_BadFG"/>
    <property type="match status" value="1"/>
</dbReference>
<sequence length="314" mass="32360">MPDLTETTGPVVGVDVGGTKTQLRALVDGTVLDRVVPSEVWREGAIFDHAANFDRLARLVLDTVGTAPEVTIVGAHGIDSTRQRLQATALLAERMPGHVEVVNDAVLLAPAMGLEAAVCVIAGTGSVIVGFDGEGEPVTADGYGWLIADDASAPGIARRAAVALLRAVDRDGAAAMADPLAARFLDAFGAVDYVDLALRFQAEASEAAWGGFAPQVFAADADGSPLAHEVVAASAAHLADAVVAVRRRGARGADVIAAGGVMTAQPVLADLLRTELQRRDGALRLHVLDEPPVVGALALAVARRDSLSPRKVLS</sequence>
<accession>A0A177KA55</accession>
<organism evidence="2 3">
    <name type="scientific">Microbacterium oleivorans</name>
    <dbReference type="NCBI Taxonomy" id="273677"/>
    <lineage>
        <taxon>Bacteria</taxon>
        <taxon>Bacillati</taxon>
        <taxon>Actinomycetota</taxon>
        <taxon>Actinomycetes</taxon>
        <taxon>Micrococcales</taxon>
        <taxon>Microbacteriaceae</taxon>
        <taxon>Microbacterium</taxon>
    </lineage>
</organism>
<protein>
    <recommendedName>
        <fullName evidence="1">ATPase BadF/BadG/BcrA/BcrD type domain-containing protein</fullName>
    </recommendedName>
</protein>
<feature type="domain" description="ATPase BadF/BadG/BcrA/BcrD type" evidence="1">
    <location>
        <begin position="12"/>
        <end position="279"/>
    </location>
</feature>
<dbReference type="InterPro" id="IPR052519">
    <property type="entry name" value="Euk-type_GlcNAc_Kinase"/>
</dbReference>
<dbReference type="Proteomes" id="UP000076998">
    <property type="component" value="Unassembled WGS sequence"/>
</dbReference>
<dbReference type="PANTHER" id="PTHR43190">
    <property type="entry name" value="N-ACETYL-D-GLUCOSAMINE KINASE"/>
    <property type="match status" value="1"/>
</dbReference>
<dbReference type="EMBL" id="LSTV01000002">
    <property type="protein sequence ID" value="OAH50263.1"/>
    <property type="molecule type" value="Genomic_DNA"/>
</dbReference>
<evidence type="ECO:0000313" key="2">
    <source>
        <dbReference type="EMBL" id="OAH50263.1"/>
    </source>
</evidence>
<gene>
    <name evidence="2" type="ORF">AYL44_07290</name>
</gene>